<dbReference type="Proteomes" id="UP000758155">
    <property type="component" value="Unassembled WGS sequence"/>
</dbReference>
<dbReference type="InterPro" id="IPR009332">
    <property type="entry name" value="Med22"/>
</dbReference>
<reference evidence="6" key="1">
    <citation type="submission" date="2019-04" db="EMBL/GenBank/DDBJ databases">
        <title>Sequencing of skin fungus with MAO and IRED activity.</title>
        <authorList>
            <person name="Marsaioli A.J."/>
            <person name="Bonatto J.M.C."/>
            <person name="Reis Junior O."/>
        </authorList>
    </citation>
    <scope>NUCLEOTIDE SEQUENCE</scope>
    <source>
        <strain evidence="6">28M1</strain>
    </source>
</reference>
<dbReference type="GO" id="GO:0006357">
    <property type="term" value="P:regulation of transcription by RNA polymerase II"/>
    <property type="evidence" value="ECO:0007669"/>
    <property type="project" value="InterPro"/>
</dbReference>
<comment type="similarity">
    <text evidence="2">Belongs to the Mediator complex subunit 22 family.</text>
</comment>
<dbReference type="AlphaFoldDB" id="A0A9P4WJA4"/>
<dbReference type="GO" id="GO:0016592">
    <property type="term" value="C:mediator complex"/>
    <property type="evidence" value="ECO:0007669"/>
    <property type="project" value="InterPro"/>
</dbReference>
<evidence type="ECO:0000313" key="6">
    <source>
        <dbReference type="EMBL" id="KAF3033891.1"/>
    </source>
</evidence>
<evidence type="ECO:0000256" key="5">
    <source>
        <dbReference type="ARBA" id="ARBA00023242"/>
    </source>
</evidence>
<keyword evidence="7" id="KW-1185">Reference proteome</keyword>
<dbReference type="Pfam" id="PF06179">
    <property type="entry name" value="Med22"/>
    <property type="match status" value="1"/>
</dbReference>
<comment type="caution">
    <text evidence="6">The sequence shown here is derived from an EMBL/GenBank/DDBJ whole genome shotgun (WGS) entry which is preliminary data.</text>
</comment>
<evidence type="ECO:0000256" key="4">
    <source>
        <dbReference type="ARBA" id="ARBA00023163"/>
    </source>
</evidence>
<keyword evidence="5" id="KW-0539">Nucleus</keyword>
<evidence type="ECO:0000313" key="7">
    <source>
        <dbReference type="Proteomes" id="UP000758155"/>
    </source>
</evidence>
<proteinExistence type="inferred from homology"/>
<sequence length="138" mass="14951">MDPSKRTKEALLARAEALCDAITPRQDERDMTAGDGYLSTILKAVKMDGAPPSTMNAANDYATSAAKELTIREQTAGLIKTTQDIAALIRDLQELWLFGGLDTLQNPADEETQGKKLEEVAGMIETLAQQKPITKTEG</sequence>
<accession>A0A9P4WJA4</accession>
<gene>
    <name evidence="6" type="ORF">E8E12_003810</name>
</gene>
<dbReference type="OrthoDB" id="203279at2759"/>
<keyword evidence="3" id="KW-0805">Transcription regulation</keyword>
<evidence type="ECO:0000256" key="3">
    <source>
        <dbReference type="ARBA" id="ARBA00023015"/>
    </source>
</evidence>
<dbReference type="GO" id="GO:0003712">
    <property type="term" value="F:transcription coregulator activity"/>
    <property type="evidence" value="ECO:0007669"/>
    <property type="project" value="InterPro"/>
</dbReference>
<dbReference type="EMBL" id="SWKV01000074">
    <property type="protein sequence ID" value="KAF3033891.1"/>
    <property type="molecule type" value="Genomic_DNA"/>
</dbReference>
<protein>
    <submittedName>
        <fullName evidence="6">Uncharacterized protein</fullName>
    </submittedName>
</protein>
<comment type="subcellular location">
    <subcellularLocation>
        <location evidence="1">Nucleus</location>
    </subcellularLocation>
</comment>
<keyword evidence="4" id="KW-0804">Transcription</keyword>
<evidence type="ECO:0000256" key="2">
    <source>
        <dbReference type="ARBA" id="ARBA00005942"/>
    </source>
</evidence>
<organism evidence="6 7">
    <name type="scientific">Didymella heteroderae</name>
    <dbReference type="NCBI Taxonomy" id="1769908"/>
    <lineage>
        <taxon>Eukaryota</taxon>
        <taxon>Fungi</taxon>
        <taxon>Dikarya</taxon>
        <taxon>Ascomycota</taxon>
        <taxon>Pezizomycotina</taxon>
        <taxon>Dothideomycetes</taxon>
        <taxon>Pleosporomycetidae</taxon>
        <taxon>Pleosporales</taxon>
        <taxon>Pleosporineae</taxon>
        <taxon>Didymellaceae</taxon>
        <taxon>Didymella</taxon>
    </lineage>
</organism>
<name>A0A9P4WJA4_9PLEO</name>
<evidence type="ECO:0000256" key="1">
    <source>
        <dbReference type="ARBA" id="ARBA00004123"/>
    </source>
</evidence>